<evidence type="ECO:0000313" key="7">
    <source>
        <dbReference type="Proteomes" id="UP001071230"/>
    </source>
</evidence>
<dbReference type="Proteomes" id="UP001071230">
    <property type="component" value="Unassembled WGS sequence"/>
</dbReference>
<dbReference type="Pfam" id="PF08541">
    <property type="entry name" value="ACP_syn_III_C"/>
    <property type="match status" value="1"/>
</dbReference>
<keyword evidence="2 5" id="KW-0012">Acyltransferase</keyword>
<dbReference type="Pfam" id="PF08545">
    <property type="entry name" value="ACP_syn_III"/>
    <property type="match status" value="1"/>
</dbReference>
<dbReference type="EC" id="2.3.1.41" evidence="5"/>
<evidence type="ECO:0000259" key="4">
    <source>
        <dbReference type="Pfam" id="PF08545"/>
    </source>
</evidence>
<dbReference type="InterPro" id="IPR016039">
    <property type="entry name" value="Thiolase-like"/>
</dbReference>
<keyword evidence="7" id="KW-1185">Reference proteome</keyword>
<evidence type="ECO:0000313" key="5">
    <source>
        <dbReference type="EMBL" id="CAA7599414.1"/>
    </source>
</evidence>
<dbReference type="GO" id="GO:0006633">
    <property type="term" value="P:fatty acid biosynthetic process"/>
    <property type="evidence" value="ECO:0007669"/>
    <property type="project" value="InterPro"/>
</dbReference>
<reference evidence="6" key="1">
    <citation type="submission" date="2014-11" db="EMBL/GenBank/DDBJ databases">
        <authorList>
            <person name="Hornung B.V."/>
        </authorList>
    </citation>
    <scope>NUCLEOTIDE SEQUENCE</scope>
    <source>
        <strain evidence="6">INE</strain>
    </source>
</reference>
<dbReference type="InterPro" id="IPR013747">
    <property type="entry name" value="ACP_syn_III_C"/>
</dbReference>
<dbReference type="Proteomes" id="UP000836597">
    <property type="component" value="Chromosome"/>
</dbReference>
<protein>
    <submittedName>
        <fullName evidence="6">3-oxoacyl-[acyl-carrier-protein] synthase III</fullName>
        <ecNumber evidence="5 6">2.3.1.180</ecNumber>
    </submittedName>
    <submittedName>
        <fullName evidence="5">Beta-ketoacyl-[acyl-carrier-protein] synthase III/beta-ketoacyl-[acyl-carrier-protein] synthase I</fullName>
        <ecNumber evidence="5">2.3.1.41</ecNumber>
    </submittedName>
</protein>
<dbReference type="EC" id="2.3.1.180" evidence="5 6"/>
<organism evidence="5">
    <name type="scientific">Acididesulfobacillus acetoxydans</name>
    <dbReference type="NCBI Taxonomy" id="1561005"/>
    <lineage>
        <taxon>Bacteria</taxon>
        <taxon>Bacillati</taxon>
        <taxon>Bacillota</taxon>
        <taxon>Clostridia</taxon>
        <taxon>Eubacteriales</taxon>
        <taxon>Peptococcaceae</taxon>
        <taxon>Acididesulfobacillus</taxon>
    </lineage>
</organism>
<dbReference type="SUPFAM" id="SSF53901">
    <property type="entry name" value="Thiolase-like"/>
    <property type="match status" value="1"/>
</dbReference>
<dbReference type="KEGG" id="aacx:DEACI_0036"/>
<evidence type="ECO:0000256" key="1">
    <source>
        <dbReference type="ARBA" id="ARBA00022679"/>
    </source>
</evidence>
<evidence type="ECO:0000259" key="3">
    <source>
        <dbReference type="Pfam" id="PF08541"/>
    </source>
</evidence>
<dbReference type="GO" id="GO:0004315">
    <property type="term" value="F:3-oxoacyl-[acyl-carrier-protein] synthase activity"/>
    <property type="evidence" value="ECO:0007669"/>
    <property type="project" value="UniProtKB-EC"/>
</dbReference>
<dbReference type="PANTHER" id="PTHR34069:SF3">
    <property type="entry name" value="ACYL-COA:ACYL-COA ALKYLTRANSFERASE"/>
    <property type="match status" value="1"/>
</dbReference>
<keyword evidence="1 5" id="KW-0808">Transferase</keyword>
<accession>A0A8S0WKJ1</accession>
<name>A0A8S0WKJ1_9FIRM</name>
<dbReference type="GO" id="GO:0033818">
    <property type="term" value="F:beta-ketoacyl-acyl-carrier-protein synthase III activity"/>
    <property type="evidence" value="ECO:0007669"/>
    <property type="project" value="UniProtKB-EC"/>
</dbReference>
<sequence length="341" mass="37474">MQETVPIGIMGTGIYIPEHFMTSAEVARASGLPQEVIERKLGFRRKPVPGPEDHTCQMGIWAAERALAESGIKPEEIDLIISVSEEHKEYPVWTAGIKLQQEIGAVRAWAFDVALRCGTTILALKLAKSLMLTHADIKTVLVAGGYRNSDLVDYRNPRARFLYNLAAGGAAVLLRKGYSRNRVLESIVVTDGAFSEDVAVVAGGTRVPMTVEALARRQNYLDVFDPEGMKKRLDAKSMANFVRVVRESVGQSGYKVSDIAYLAILHMKRSAHERVLRELGLREEQAVYLEDYGHLGQIDQVLSLRLALAQGRIKDGDVVVLVSAGIGYAWDAVTIRWGGAS</sequence>
<dbReference type="EMBL" id="CDGJ01000033">
    <property type="protein sequence ID" value="CEJ06780.1"/>
    <property type="molecule type" value="Genomic_DNA"/>
</dbReference>
<evidence type="ECO:0000313" key="6">
    <source>
        <dbReference type="EMBL" id="CEJ06780.1"/>
    </source>
</evidence>
<dbReference type="EMBL" id="LR746496">
    <property type="protein sequence ID" value="CAA7599414.1"/>
    <property type="molecule type" value="Genomic_DNA"/>
</dbReference>
<gene>
    <name evidence="5" type="ORF">DEACI_0036</name>
    <name evidence="6" type="ORF">DEACI_1231</name>
</gene>
<reference evidence="5" key="2">
    <citation type="submission" date="2020-01" db="EMBL/GenBank/DDBJ databases">
        <authorList>
            <person name="Hornung B."/>
        </authorList>
    </citation>
    <scope>NUCLEOTIDE SEQUENCE</scope>
    <source>
        <strain evidence="5">PacBioINE</strain>
    </source>
</reference>
<feature type="domain" description="Beta-ketoacyl-[acyl-carrier-protein] synthase III C-terminal" evidence="3">
    <location>
        <begin position="251"/>
        <end position="337"/>
    </location>
</feature>
<dbReference type="GO" id="GO:0044550">
    <property type="term" value="P:secondary metabolite biosynthetic process"/>
    <property type="evidence" value="ECO:0007669"/>
    <property type="project" value="TreeGrafter"/>
</dbReference>
<dbReference type="AlphaFoldDB" id="A0A8S0WKJ1"/>
<dbReference type="PANTHER" id="PTHR34069">
    <property type="entry name" value="3-OXOACYL-[ACYL-CARRIER-PROTEIN] SYNTHASE 3"/>
    <property type="match status" value="1"/>
</dbReference>
<dbReference type="RefSeq" id="WP_240983229.1">
    <property type="nucleotide sequence ID" value="NZ_CDGJ01000033.1"/>
</dbReference>
<dbReference type="Gene3D" id="3.40.47.10">
    <property type="match status" value="1"/>
</dbReference>
<feature type="domain" description="Beta-ketoacyl-[acyl-carrier-protein] synthase III N-terminal" evidence="4">
    <location>
        <begin position="111"/>
        <end position="192"/>
    </location>
</feature>
<dbReference type="NCBIfam" id="NF005308">
    <property type="entry name" value="PRK06840.1"/>
    <property type="match status" value="1"/>
</dbReference>
<proteinExistence type="predicted"/>
<dbReference type="InterPro" id="IPR013751">
    <property type="entry name" value="ACP_syn_III_N"/>
</dbReference>
<evidence type="ECO:0000256" key="2">
    <source>
        <dbReference type="ARBA" id="ARBA00023315"/>
    </source>
</evidence>